<comment type="caution">
    <text evidence="2">The sequence shown here is derived from an EMBL/GenBank/DDBJ whole genome shotgun (WGS) entry which is preliminary data.</text>
</comment>
<dbReference type="PANTHER" id="PTHR24148:SF82">
    <property type="entry name" value="HETEROKARYON INCOMPATIBILITY DOMAIN-CONTAINING PROTEIN"/>
    <property type="match status" value="1"/>
</dbReference>
<evidence type="ECO:0000313" key="2">
    <source>
        <dbReference type="EMBL" id="CAI6089101.1"/>
    </source>
</evidence>
<gene>
    <name evidence="2" type="ORF">CCHLO57077_00013896</name>
</gene>
<keyword evidence="3" id="KW-1185">Reference proteome</keyword>
<dbReference type="Proteomes" id="UP001160390">
    <property type="component" value="Unassembled WGS sequence"/>
</dbReference>
<feature type="domain" description="Heterokaryon incompatibility" evidence="1">
    <location>
        <begin position="15"/>
        <end position="143"/>
    </location>
</feature>
<dbReference type="AlphaFoldDB" id="A0AA35Q031"/>
<evidence type="ECO:0000313" key="3">
    <source>
        <dbReference type="Proteomes" id="UP001160390"/>
    </source>
</evidence>
<proteinExistence type="predicted"/>
<dbReference type="InterPro" id="IPR052895">
    <property type="entry name" value="HetReg/Transcr_Mod"/>
</dbReference>
<protein>
    <recommendedName>
        <fullName evidence="1">Heterokaryon incompatibility domain-containing protein</fullName>
    </recommendedName>
</protein>
<dbReference type="Pfam" id="PF06985">
    <property type="entry name" value="HET"/>
    <property type="match status" value="1"/>
</dbReference>
<dbReference type="InterPro" id="IPR010730">
    <property type="entry name" value="HET"/>
</dbReference>
<dbReference type="EMBL" id="CABFNP030000902">
    <property type="protein sequence ID" value="CAI6089101.1"/>
    <property type="molecule type" value="Genomic_DNA"/>
</dbReference>
<dbReference type="PANTHER" id="PTHR24148">
    <property type="entry name" value="ANKYRIN REPEAT DOMAIN-CONTAINING PROTEIN 39 HOMOLOG-RELATED"/>
    <property type="match status" value="1"/>
</dbReference>
<sequence length="175" mass="20159">MTLTPLLFYLQMYRQLLVTPNLMLALRALQLDNVSRTLWIDGLCINQHSCLEKSSQVPLMTDIYSKARKVVIWLGEEDYWTYGSIRVINRWADIYANALKTGARQSEILEKLKEWSTFDVEEQACFEAFARRAWFTRAWTFQELCLSQDIEISCGRYAVPWAVFGDACAAVVVAG</sequence>
<accession>A0AA35Q031</accession>
<evidence type="ECO:0000259" key="1">
    <source>
        <dbReference type="Pfam" id="PF06985"/>
    </source>
</evidence>
<organism evidence="2 3">
    <name type="scientific">Clonostachys chloroleuca</name>
    <dbReference type="NCBI Taxonomy" id="1926264"/>
    <lineage>
        <taxon>Eukaryota</taxon>
        <taxon>Fungi</taxon>
        <taxon>Dikarya</taxon>
        <taxon>Ascomycota</taxon>
        <taxon>Pezizomycotina</taxon>
        <taxon>Sordariomycetes</taxon>
        <taxon>Hypocreomycetidae</taxon>
        <taxon>Hypocreales</taxon>
        <taxon>Bionectriaceae</taxon>
        <taxon>Clonostachys</taxon>
    </lineage>
</organism>
<reference evidence="2" key="1">
    <citation type="submission" date="2023-01" db="EMBL/GenBank/DDBJ databases">
        <authorList>
            <person name="Piombo E."/>
        </authorList>
    </citation>
    <scope>NUCLEOTIDE SEQUENCE</scope>
</reference>
<name>A0AA35Q031_9HYPO</name>